<comment type="caution">
    <text evidence="2">The sequence shown here is derived from an EMBL/GenBank/DDBJ whole genome shotgun (WGS) entry which is preliminary data.</text>
</comment>
<dbReference type="RefSeq" id="WP_219762224.1">
    <property type="nucleotide sequence ID" value="NZ_JAHYBZ010000002.1"/>
</dbReference>
<name>A0ABS7A5U3_9PROT</name>
<sequence>MRTLTERQQRLVDIALAAGSEGRHLTRQQLGEAAGFGKGEVARVTATRTLGLPHVRAALMEGIRETAQGDVADSYATLRFVARKARSTRDRVMAAREVLILAGVSGEPAYTGPAVKIEIILKDPVARAMLDGTLAWRDQQLERQKQGLSLEPHPGQRLPAPAVQMQENDQ</sequence>
<evidence type="ECO:0000313" key="3">
    <source>
        <dbReference type="Proteomes" id="UP001196565"/>
    </source>
</evidence>
<dbReference type="Proteomes" id="UP001196565">
    <property type="component" value="Unassembled WGS sequence"/>
</dbReference>
<reference evidence="2 3" key="1">
    <citation type="submission" date="2021-07" db="EMBL/GenBank/DDBJ databases">
        <authorList>
            <person name="So Y."/>
        </authorList>
    </citation>
    <scope>NUCLEOTIDE SEQUENCE [LARGE SCALE GENOMIC DNA]</scope>
    <source>
        <strain evidence="2 3">HJA6</strain>
    </source>
</reference>
<feature type="region of interest" description="Disordered" evidence="1">
    <location>
        <begin position="144"/>
        <end position="170"/>
    </location>
</feature>
<dbReference type="EMBL" id="JAHYBZ010000002">
    <property type="protein sequence ID" value="MBW6397626.1"/>
    <property type="molecule type" value="Genomic_DNA"/>
</dbReference>
<evidence type="ECO:0000256" key="1">
    <source>
        <dbReference type="SAM" id="MobiDB-lite"/>
    </source>
</evidence>
<keyword evidence="3" id="KW-1185">Reference proteome</keyword>
<evidence type="ECO:0000313" key="2">
    <source>
        <dbReference type="EMBL" id="MBW6397626.1"/>
    </source>
</evidence>
<protein>
    <submittedName>
        <fullName evidence="2">Uncharacterized protein</fullName>
    </submittedName>
</protein>
<organism evidence="2 3">
    <name type="scientific">Roseomonas alba</name>
    <dbReference type="NCBI Taxonomy" id="2846776"/>
    <lineage>
        <taxon>Bacteria</taxon>
        <taxon>Pseudomonadati</taxon>
        <taxon>Pseudomonadota</taxon>
        <taxon>Alphaproteobacteria</taxon>
        <taxon>Acetobacterales</taxon>
        <taxon>Roseomonadaceae</taxon>
        <taxon>Roseomonas</taxon>
    </lineage>
</organism>
<proteinExistence type="predicted"/>
<accession>A0ABS7A5U3</accession>
<gene>
    <name evidence="2" type="ORF">KPL78_07210</name>
</gene>